<proteinExistence type="predicted"/>
<dbReference type="EMBL" id="LAZR01011717">
    <property type="protein sequence ID" value="KKM60237.1"/>
    <property type="molecule type" value="Genomic_DNA"/>
</dbReference>
<organism evidence="1">
    <name type="scientific">marine sediment metagenome</name>
    <dbReference type="NCBI Taxonomy" id="412755"/>
    <lineage>
        <taxon>unclassified sequences</taxon>
        <taxon>metagenomes</taxon>
        <taxon>ecological metagenomes</taxon>
    </lineage>
</organism>
<evidence type="ECO:0000313" key="1">
    <source>
        <dbReference type="EMBL" id="KKM60237.1"/>
    </source>
</evidence>
<dbReference type="AlphaFoldDB" id="A0A0F9LT02"/>
<protein>
    <submittedName>
        <fullName evidence="1">Uncharacterized protein</fullName>
    </submittedName>
</protein>
<gene>
    <name evidence="1" type="ORF">LCGC14_1543870</name>
</gene>
<reference evidence="1" key="1">
    <citation type="journal article" date="2015" name="Nature">
        <title>Complex archaea that bridge the gap between prokaryotes and eukaryotes.</title>
        <authorList>
            <person name="Spang A."/>
            <person name="Saw J.H."/>
            <person name="Jorgensen S.L."/>
            <person name="Zaremba-Niedzwiedzka K."/>
            <person name="Martijn J."/>
            <person name="Lind A.E."/>
            <person name="van Eijk R."/>
            <person name="Schleper C."/>
            <person name="Guy L."/>
            <person name="Ettema T.J."/>
        </authorList>
    </citation>
    <scope>NUCLEOTIDE SEQUENCE</scope>
</reference>
<comment type="caution">
    <text evidence="1">The sequence shown here is derived from an EMBL/GenBank/DDBJ whole genome shotgun (WGS) entry which is preliminary data.</text>
</comment>
<name>A0A0F9LT02_9ZZZZ</name>
<accession>A0A0F9LT02</accession>
<sequence>MEKNYAGGNRHLIIVLFSSARYQHIENIRKVVSSEANKKDIEVTVLTIEEFQSYLNVGDKVKKEIAKVLKLMNTAISNSMSNSNSFNTLFEKSKNARIIIENILVNGMGVTQFYYNKYLGKI</sequence>